<dbReference type="CDD" id="cd01647">
    <property type="entry name" value="RT_LTR"/>
    <property type="match status" value="1"/>
</dbReference>
<dbReference type="PANTHER" id="PTHR15503">
    <property type="entry name" value="LDOC1 RELATED"/>
    <property type="match status" value="1"/>
</dbReference>
<reference evidence="4" key="1">
    <citation type="submission" date="2023-07" db="EMBL/GenBank/DDBJ databases">
        <title>A chromosome-level genome assembly of Lolium multiflorum.</title>
        <authorList>
            <person name="Chen Y."/>
            <person name="Copetti D."/>
            <person name="Kolliker R."/>
            <person name="Studer B."/>
        </authorList>
    </citation>
    <scope>NUCLEOTIDE SEQUENCE</scope>
    <source>
        <strain evidence="4">02402/16</strain>
        <tissue evidence="4">Leaf</tissue>
    </source>
</reference>
<evidence type="ECO:0000313" key="5">
    <source>
        <dbReference type="Proteomes" id="UP001231189"/>
    </source>
</evidence>
<dbReference type="CDD" id="cd00303">
    <property type="entry name" value="retropepsin_like"/>
    <property type="match status" value="1"/>
</dbReference>
<dbReference type="Gene3D" id="3.30.70.270">
    <property type="match status" value="1"/>
</dbReference>
<dbReference type="Pfam" id="PF00078">
    <property type="entry name" value="RVT_1"/>
    <property type="match status" value="1"/>
</dbReference>
<feature type="region of interest" description="Disordered" evidence="1">
    <location>
        <begin position="334"/>
        <end position="387"/>
    </location>
</feature>
<accession>A0AAD8WYJ7</accession>
<evidence type="ECO:0000259" key="3">
    <source>
        <dbReference type="Pfam" id="PF03732"/>
    </source>
</evidence>
<feature type="region of interest" description="Disordered" evidence="1">
    <location>
        <begin position="101"/>
        <end position="122"/>
    </location>
</feature>
<dbReference type="Pfam" id="PF08284">
    <property type="entry name" value="RVP_2"/>
    <property type="match status" value="1"/>
</dbReference>
<evidence type="ECO:0008006" key="6">
    <source>
        <dbReference type="Google" id="ProtNLM"/>
    </source>
</evidence>
<name>A0AAD8WYJ7_LOLMU</name>
<dbReference type="InterPro" id="IPR000477">
    <property type="entry name" value="RT_dom"/>
</dbReference>
<feature type="domain" description="Retrotransposon gag" evidence="3">
    <location>
        <begin position="211"/>
        <end position="301"/>
    </location>
</feature>
<protein>
    <recommendedName>
        <fullName evidence="6">Gag-pol polyprotein</fullName>
    </recommendedName>
</protein>
<dbReference type="Proteomes" id="UP001231189">
    <property type="component" value="Unassembled WGS sequence"/>
</dbReference>
<dbReference type="Pfam" id="PF03732">
    <property type="entry name" value="Retrotrans_gag"/>
    <property type="match status" value="1"/>
</dbReference>
<feature type="domain" description="Reverse transcriptase" evidence="2">
    <location>
        <begin position="698"/>
        <end position="765"/>
    </location>
</feature>
<dbReference type="InterPro" id="IPR021109">
    <property type="entry name" value="Peptidase_aspartic_dom_sf"/>
</dbReference>
<organism evidence="4 5">
    <name type="scientific">Lolium multiflorum</name>
    <name type="common">Italian ryegrass</name>
    <name type="synonym">Lolium perenne subsp. multiflorum</name>
    <dbReference type="NCBI Taxonomy" id="4521"/>
    <lineage>
        <taxon>Eukaryota</taxon>
        <taxon>Viridiplantae</taxon>
        <taxon>Streptophyta</taxon>
        <taxon>Embryophyta</taxon>
        <taxon>Tracheophyta</taxon>
        <taxon>Spermatophyta</taxon>
        <taxon>Magnoliopsida</taxon>
        <taxon>Liliopsida</taxon>
        <taxon>Poales</taxon>
        <taxon>Poaceae</taxon>
        <taxon>BOP clade</taxon>
        <taxon>Pooideae</taxon>
        <taxon>Poodae</taxon>
        <taxon>Poeae</taxon>
        <taxon>Poeae Chloroplast Group 2 (Poeae type)</taxon>
        <taxon>Loliodinae</taxon>
        <taxon>Loliinae</taxon>
        <taxon>Lolium</taxon>
    </lineage>
</organism>
<dbReference type="SUPFAM" id="SSF56672">
    <property type="entry name" value="DNA/RNA polymerases"/>
    <property type="match status" value="1"/>
</dbReference>
<proteinExistence type="predicted"/>
<evidence type="ECO:0000256" key="1">
    <source>
        <dbReference type="SAM" id="MobiDB-lite"/>
    </source>
</evidence>
<comment type="caution">
    <text evidence="4">The sequence shown here is derived from an EMBL/GenBank/DDBJ whole genome shotgun (WGS) entry which is preliminary data.</text>
</comment>
<dbReference type="SUPFAM" id="SSF50630">
    <property type="entry name" value="Acid proteases"/>
    <property type="match status" value="1"/>
</dbReference>
<dbReference type="AlphaFoldDB" id="A0AAD8WYJ7"/>
<evidence type="ECO:0000313" key="4">
    <source>
        <dbReference type="EMBL" id="KAK1685500.1"/>
    </source>
</evidence>
<dbReference type="InterPro" id="IPR043502">
    <property type="entry name" value="DNA/RNA_pol_sf"/>
</dbReference>
<dbReference type="InterPro" id="IPR043128">
    <property type="entry name" value="Rev_trsase/Diguanyl_cyclase"/>
</dbReference>
<dbReference type="InterPro" id="IPR005162">
    <property type="entry name" value="Retrotrans_gag_dom"/>
</dbReference>
<dbReference type="InterPro" id="IPR032567">
    <property type="entry name" value="RTL1-rel"/>
</dbReference>
<keyword evidence="5" id="KW-1185">Reference proteome</keyword>
<dbReference type="Gene3D" id="2.40.70.10">
    <property type="entry name" value="Acid Proteases"/>
    <property type="match status" value="1"/>
</dbReference>
<sequence>MDEISPESRALYELLKADTAEEYERRFIHYKKEVLDAFQPFVVDTRAQLKTVDAGMATLSSDLAGVKAHLGEELDAVRTTLSSEIAQLAAAIGGISRADSTARARDPSAPCQFEPGGGTAGPEGHRKMIDNRGTVCATHIPPPEGGMRSDHFSPGSSSLRYNPPLNTDLQHTPRVELPQFDGSNPKLWQRRCEDYFQRWQTPTTLWVSSASDQFVGAAATWLESYLHQHRQSVWKDFVAAVLARFCRNQHAILVRRLIHIGQITTVEDYVSRFSALMDQISAYELNPDPVHYTTKFIDGLQPGVRILVAIQQPRDLDTAYSLALLYEELGDECGPAVSSAPQYTPPRRAAYSPTSSQAPPPPPARWVSPRVEAKKNAEHQQSATENRWQSLRAYRRAKNLCFTCGEKYSREHQCKNSVQLHVVQEMIDYMQSSNQEELEEASTEESDQDPHLMMLSVAALNKSVSVPKTMMLKVEIQGEIFLFLVDSGSSSCFIDRQRTDSLTGRMPLPRIMKVKVAGGAVLPCSEYFPALTWTAQGTDFQDDFKILELGSYDGIIGLDWLGKYSPMFTHWNQGWIAVPKNGQLVVLQGEGDHLCTHALLELNLIHEAPRAEPAIIPPEVQALLDKFSSVFATPEGLPPRRQYDHHIPLIPGARPISMRPYRVAPDLKTEIEKQVKELLDQGVIQLSNSPFGSPVILVKKGDKTWRLVVDYRHLNALTVKGKYPLPVIDELLDELAGSRWFSKLDLKAGYHQIRLAPGEEHKTAF</sequence>
<dbReference type="EMBL" id="JAUUTY010000002">
    <property type="protein sequence ID" value="KAK1685500.1"/>
    <property type="molecule type" value="Genomic_DNA"/>
</dbReference>
<dbReference type="PANTHER" id="PTHR15503:SF22">
    <property type="entry name" value="TRANSPOSON TY3-I GAG POLYPROTEIN"/>
    <property type="match status" value="1"/>
</dbReference>
<dbReference type="Gene3D" id="3.10.10.10">
    <property type="entry name" value="HIV Type 1 Reverse Transcriptase, subunit A, domain 1"/>
    <property type="match status" value="1"/>
</dbReference>
<gene>
    <name evidence="4" type="ORF">QYE76_046348</name>
</gene>
<evidence type="ECO:0000259" key="2">
    <source>
        <dbReference type="Pfam" id="PF00078"/>
    </source>
</evidence>